<dbReference type="Proteomes" id="UP000887566">
    <property type="component" value="Unplaced"/>
</dbReference>
<evidence type="ECO:0000313" key="3">
    <source>
        <dbReference type="WBParaSite" id="PSAMB.scaffold12222size2878.g34737.t1"/>
    </source>
</evidence>
<evidence type="ECO:0000313" key="2">
    <source>
        <dbReference type="Proteomes" id="UP000887566"/>
    </source>
</evidence>
<organism evidence="2 3">
    <name type="scientific">Plectus sambesii</name>
    <dbReference type="NCBI Taxonomy" id="2011161"/>
    <lineage>
        <taxon>Eukaryota</taxon>
        <taxon>Metazoa</taxon>
        <taxon>Ecdysozoa</taxon>
        <taxon>Nematoda</taxon>
        <taxon>Chromadorea</taxon>
        <taxon>Plectida</taxon>
        <taxon>Plectina</taxon>
        <taxon>Plectoidea</taxon>
        <taxon>Plectidae</taxon>
        <taxon>Plectus</taxon>
    </lineage>
</organism>
<proteinExistence type="predicted"/>
<keyword evidence="2" id="KW-1185">Reference proteome</keyword>
<accession>A0A914UTE8</accession>
<protein>
    <submittedName>
        <fullName evidence="3">LisH domain-containing protein</fullName>
    </submittedName>
</protein>
<dbReference type="WBParaSite" id="PSAMB.scaffold12222size2878.g34737.t1">
    <property type="protein sequence ID" value="PSAMB.scaffold12222size2878.g34737.t1"/>
    <property type="gene ID" value="PSAMB.scaffold12222size2878.g34737"/>
</dbReference>
<evidence type="ECO:0000256" key="1">
    <source>
        <dbReference type="SAM" id="MobiDB-lite"/>
    </source>
</evidence>
<name>A0A914UTE8_9BILA</name>
<feature type="region of interest" description="Disordered" evidence="1">
    <location>
        <begin position="88"/>
        <end position="118"/>
    </location>
</feature>
<dbReference type="AlphaFoldDB" id="A0A914UTE8"/>
<sequence>MITKAVKDYLEVRGFTTIASLKTIPPDAESLLKYLTGCPDIATNLSVRRGLRCLLSELPTSSNETTSPTTPANVSNLTHQLNELTLQPADKPIPAPRNIKKAAPTTPEVVKPAPNVEQPKQTLSSELKSEIDNYTNSSASDFLKQQFSEAEAALAEAIGVKQFQSLAAHAHERTVVQLQQEVAKIDQGKATESSVKQRDEYWIGCSTALDMEASRMPLYRSSPLQNFRSSDSRHFKYQSSNDEMCSCSE</sequence>
<reference evidence="3" key="1">
    <citation type="submission" date="2022-11" db="UniProtKB">
        <authorList>
            <consortium name="WormBaseParasite"/>
        </authorList>
    </citation>
    <scope>IDENTIFICATION</scope>
</reference>